<dbReference type="RefSeq" id="WP_326978171.1">
    <property type="nucleotide sequence ID" value="NZ_AP026382.1"/>
</dbReference>
<protein>
    <recommendedName>
        <fullName evidence="4">Recombinase</fullName>
    </recommendedName>
</protein>
<sequence length="172" mass="19369">MKTAQEKLQCHNAKQREWQERAIARQREKQADPEWRAEQYEKQRARQTKCAQRAKSKPIRSRGLKGRTPTAAERRVMDKIGSLPCIACYVNGEVNYQTTLHHIDGRTASGAHARVLSLCDGHHQHAAPIEIRSAHPWLVPVHADGTCGGKAAFEALNGTQEHLYTLCLEMIA</sequence>
<feature type="region of interest" description="Disordered" evidence="1">
    <location>
        <begin position="23"/>
        <end position="71"/>
    </location>
</feature>
<proteinExistence type="predicted"/>
<dbReference type="Gene3D" id="3.30.40.190">
    <property type="match status" value="1"/>
</dbReference>
<dbReference type="EMBL" id="AP026382">
    <property type="protein sequence ID" value="BDN97312.1"/>
    <property type="molecule type" value="Genomic_DNA"/>
</dbReference>
<dbReference type="AlphaFoldDB" id="A0AAD1P3C4"/>
<accession>A0AAD1P3C4</accession>
<name>A0AAD1P3C4_CITBR</name>
<evidence type="ECO:0008006" key="4">
    <source>
        <dbReference type="Google" id="ProtNLM"/>
    </source>
</evidence>
<evidence type="ECO:0000313" key="2">
    <source>
        <dbReference type="EMBL" id="BDN97312.1"/>
    </source>
</evidence>
<dbReference type="Pfam" id="PF16786">
    <property type="entry name" value="RecA_dep_nuc"/>
    <property type="match status" value="1"/>
</dbReference>
<reference evidence="2" key="1">
    <citation type="submission" date="2022-07" db="EMBL/GenBank/DDBJ databases">
        <title>Complete genome sequence of carbapenem-resistant Citrobacter spp. in Japan.</title>
        <authorList>
            <person name="Maehana S."/>
            <person name="Suzuki M."/>
            <person name="Kitasato H."/>
        </authorList>
    </citation>
    <scope>NUCLEOTIDE SEQUENCE</scope>
    <source>
        <strain evidence="2">KAM621</strain>
    </source>
</reference>
<evidence type="ECO:0000313" key="3">
    <source>
        <dbReference type="Proteomes" id="UP001058317"/>
    </source>
</evidence>
<evidence type="ECO:0000256" key="1">
    <source>
        <dbReference type="SAM" id="MobiDB-lite"/>
    </source>
</evidence>
<feature type="compositionally biased region" description="Basic and acidic residues" evidence="1">
    <location>
        <begin position="23"/>
        <end position="44"/>
    </location>
</feature>
<organism evidence="2 3">
    <name type="scientific">Citrobacter braakii</name>
    <dbReference type="NCBI Taxonomy" id="57706"/>
    <lineage>
        <taxon>Bacteria</taxon>
        <taxon>Pseudomonadati</taxon>
        <taxon>Pseudomonadota</taxon>
        <taxon>Gammaproteobacteria</taxon>
        <taxon>Enterobacterales</taxon>
        <taxon>Enterobacteriaceae</taxon>
        <taxon>Citrobacter</taxon>
        <taxon>Citrobacter freundii complex</taxon>
    </lineage>
</organism>
<dbReference type="InterPro" id="IPR031875">
    <property type="entry name" value="RecA_dep_nuc"/>
</dbReference>
<gene>
    <name evidence="2" type="ORF">KAM621c_24170</name>
</gene>
<dbReference type="Proteomes" id="UP001058317">
    <property type="component" value="Chromosome"/>
</dbReference>
<feature type="compositionally biased region" description="Basic residues" evidence="1">
    <location>
        <begin position="52"/>
        <end position="65"/>
    </location>
</feature>